<dbReference type="PATRIC" id="fig|1227452.3.peg.4074"/>
<dbReference type="RefSeq" id="WP_008313790.1">
    <property type="nucleotide sequence ID" value="NZ_AOLW01000069.1"/>
</dbReference>
<name>M0JYB0_9EURY</name>
<dbReference type="InterPro" id="IPR002491">
    <property type="entry name" value="ABC_transptr_periplasmic_BD"/>
</dbReference>
<dbReference type="SUPFAM" id="SSF53807">
    <property type="entry name" value="Helical backbone' metal receptor"/>
    <property type="match status" value="1"/>
</dbReference>
<dbReference type="AlphaFoldDB" id="M0JYB0"/>
<keyword evidence="2" id="KW-0813">Transport</keyword>
<dbReference type="Pfam" id="PF01497">
    <property type="entry name" value="Peripla_BP_2"/>
    <property type="match status" value="1"/>
</dbReference>
<accession>M0JYB0</accession>
<proteinExistence type="predicted"/>
<dbReference type="PROSITE" id="PS50983">
    <property type="entry name" value="FE_B12_PBP"/>
    <property type="match status" value="1"/>
</dbReference>
<reference evidence="5 6" key="1">
    <citation type="journal article" date="2014" name="PLoS Genet.">
        <title>Phylogenetically driven sequencing of extremely halophilic archaea reveals strategies for static and dynamic osmo-response.</title>
        <authorList>
            <person name="Becker E.A."/>
            <person name="Seitzer P.M."/>
            <person name="Tritt A."/>
            <person name="Larsen D."/>
            <person name="Krusor M."/>
            <person name="Yao A.I."/>
            <person name="Wu D."/>
            <person name="Madern D."/>
            <person name="Eisen J.A."/>
            <person name="Darling A.E."/>
            <person name="Facciotti M.T."/>
        </authorList>
    </citation>
    <scope>NUCLEOTIDE SEQUENCE [LARGE SCALE GENOMIC DNA]</scope>
    <source>
        <strain evidence="5 6">JCM 13557</strain>
    </source>
</reference>
<dbReference type="PANTHER" id="PTHR30532">
    <property type="entry name" value="IRON III DICITRATE-BINDING PERIPLASMIC PROTEIN"/>
    <property type="match status" value="1"/>
</dbReference>
<dbReference type="Gene3D" id="3.40.50.1980">
    <property type="entry name" value="Nitrogenase molybdenum iron protein domain"/>
    <property type="match status" value="2"/>
</dbReference>
<protein>
    <submittedName>
        <fullName evidence="5">Fe3+-hydroxamate ABC transporter substrate-binding protein</fullName>
    </submittedName>
</protein>
<evidence type="ECO:0000313" key="6">
    <source>
        <dbReference type="Proteomes" id="UP000011623"/>
    </source>
</evidence>
<evidence type="ECO:0000313" key="5">
    <source>
        <dbReference type="EMBL" id="EMA13971.1"/>
    </source>
</evidence>
<comment type="subcellular location">
    <subcellularLocation>
        <location evidence="1">Cell envelope</location>
    </subcellularLocation>
</comment>
<feature type="domain" description="Fe/B12 periplasmic-binding" evidence="4">
    <location>
        <begin position="15"/>
        <end position="332"/>
    </location>
</feature>
<keyword evidence="3" id="KW-0732">Signal</keyword>
<dbReference type="Proteomes" id="UP000011623">
    <property type="component" value="Unassembled WGS sequence"/>
</dbReference>
<evidence type="ECO:0000259" key="4">
    <source>
        <dbReference type="PROSITE" id="PS50983"/>
    </source>
</evidence>
<comment type="caution">
    <text evidence="5">The sequence shown here is derived from an EMBL/GenBank/DDBJ whole genome shotgun (WGS) entry which is preliminary data.</text>
</comment>
<evidence type="ECO:0000256" key="2">
    <source>
        <dbReference type="ARBA" id="ARBA00022448"/>
    </source>
</evidence>
<evidence type="ECO:0000256" key="1">
    <source>
        <dbReference type="ARBA" id="ARBA00004196"/>
    </source>
</evidence>
<sequence length="358" mass="39773">MEPVGEVTLGEPPETVVGEWGFAADVITALGHGDTIAAMMDPSFWYTGFYEEIPGVPARDNYALPTLGAHDKLNREYVYELDPDLFALDPNRFITSYGLGESDLDAMKKGVAPFFGNHSRADRGDSWPNYPSGDSYQYYTIPEFVNKYGQVFGEQERARTLVEFYEETMDNIISKVPDETPTIALLSAFANPENFGYFGVDKTSPDNNPTYARKQYRDLGVEDAFAGEYAGEKSESEDLQIDAEKLAAVDPDIIVFREGIRFVDVDESNLTYGNLYEQTLDIIKSDPVTSGITAVKEGNLFVGGTDNQGPIINLFQTEMLAKQLYPDTFGEWHGVDETPASEQLVDRDRLGEIITGSE</sequence>
<keyword evidence="6" id="KW-1185">Reference proteome</keyword>
<organism evidence="5 6">
    <name type="scientific">Haloarcula amylolytica JCM 13557</name>
    <dbReference type="NCBI Taxonomy" id="1227452"/>
    <lineage>
        <taxon>Archaea</taxon>
        <taxon>Methanobacteriati</taxon>
        <taxon>Methanobacteriota</taxon>
        <taxon>Stenosarchaea group</taxon>
        <taxon>Halobacteria</taxon>
        <taxon>Halobacteriales</taxon>
        <taxon>Haloarculaceae</taxon>
        <taxon>Haloarcula</taxon>
    </lineage>
</organism>
<dbReference type="EMBL" id="AOLW01000069">
    <property type="protein sequence ID" value="EMA13971.1"/>
    <property type="molecule type" value="Genomic_DNA"/>
</dbReference>
<evidence type="ECO:0000256" key="3">
    <source>
        <dbReference type="ARBA" id="ARBA00022729"/>
    </source>
</evidence>
<gene>
    <name evidence="5" type="ORF">C442_20641</name>
</gene>
<dbReference type="InterPro" id="IPR051313">
    <property type="entry name" value="Bact_iron-sidero_bind"/>
</dbReference>
<dbReference type="PANTHER" id="PTHR30532:SF1">
    <property type="entry name" value="IRON(3+)-HYDROXAMATE-BINDING PROTEIN FHUD"/>
    <property type="match status" value="1"/>
</dbReference>